<proteinExistence type="inferred from homology"/>
<gene>
    <name evidence="13" type="ORF">EG346_02950</name>
</gene>
<dbReference type="CDD" id="cd02972">
    <property type="entry name" value="DsbA_family"/>
    <property type="match status" value="1"/>
</dbReference>
<feature type="domain" description="Vitamin K epoxide reductase" evidence="11">
    <location>
        <begin position="147"/>
        <end position="272"/>
    </location>
</feature>
<dbReference type="KEGG" id="ccau:EG346_02950"/>
<name>A0A3G6LVH4_CHRCU</name>
<dbReference type="InterPro" id="IPR012336">
    <property type="entry name" value="Thioredoxin-like_fold"/>
</dbReference>
<sequence>MIFDKLINYLKLDKQEFSFQFNSHPNYPSALAFSDTLNFMGVKNDAYELDKEYWDELPEEFIAIVDNSFSLVKKSGASYSVYSEKAKTLNKEELHQKSTDFVLLFEKSENAESKVAFNFTPLLYVVFAIITVYSFFTQNLYEAFFNVLSLAGVYISMEIFNQKFGATSTVIGSICGDTSAKQVTNSCDKIIKQDKTSILGLKFSDFSLIYFAGLAILGLFLPATAYIVKGFTLVSILAIGYSLYIQAFVEKAFCRVCLLIISILIGQLILSIFFFQNTPLSIGMLLLTVVLWILVFSAVLYFSNILSQKESLQKSNAKNLRFKRNYELFKSQLLENEKIEFQDTETFSLGNEDAKLRLSIVSNPYCGFCKDGHKIMEGLLEKYPDDISVQIRFNYSPERADEKYTKLLSAFKHIYDHKSQKEFLKSVEDWFETRDENKIVSLSGSSAPEDLTSFVEMTKDNNSSGLNFTPIFILNGHQFPDKYDRDDIWFFVDELMEDEDFQQENVQELKNSLS</sequence>
<dbReference type="EMBL" id="CP033920">
    <property type="protein sequence ID" value="AZA47200.1"/>
    <property type="molecule type" value="Genomic_DNA"/>
</dbReference>
<organism evidence="13 14">
    <name type="scientific">Chryseobacterium carnipullorum</name>
    <dbReference type="NCBI Taxonomy" id="1124835"/>
    <lineage>
        <taxon>Bacteria</taxon>
        <taxon>Pseudomonadati</taxon>
        <taxon>Bacteroidota</taxon>
        <taxon>Flavobacteriia</taxon>
        <taxon>Flavobacteriales</taxon>
        <taxon>Weeksellaceae</taxon>
        <taxon>Chryseobacterium group</taxon>
        <taxon>Chryseobacterium</taxon>
    </lineage>
</organism>
<keyword evidence="4" id="KW-0874">Quinone</keyword>
<keyword evidence="9" id="KW-0676">Redox-active center</keyword>
<feature type="domain" description="Thioredoxin-like fold" evidence="12">
    <location>
        <begin position="345"/>
        <end position="488"/>
    </location>
</feature>
<feature type="transmembrane region" description="Helical" evidence="10">
    <location>
        <begin position="143"/>
        <end position="160"/>
    </location>
</feature>
<reference evidence="14" key="1">
    <citation type="submission" date="2018-11" db="EMBL/GenBank/DDBJ databases">
        <title>Proposal to divide the Flavobacteriaceae and reorganize its genera based on Amino Acid Identity values calculated from whole genome sequences.</title>
        <authorList>
            <person name="Nicholson A.C."/>
            <person name="Gulvik C.A."/>
            <person name="Whitney A.M."/>
            <person name="Humrighouse B.W."/>
            <person name="Bell M."/>
            <person name="Holmes B."/>
            <person name="Steigerwalt A.G."/>
            <person name="Villarma A."/>
            <person name="Sheth M."/>
            <person name="Batra D."/>
            <person name="Pryor J."/>
            <person name="Bernardet J.-F."/>
            <person name="Hugo C."/>
            <person name="Kampfer P."/>
            <person name="Newman J."/>
            <person name="McQuiston J.R."/>
        </authorList>
    </citation>
    <scope>NUCLEOTIDE SEQUENCE [LARGE SCALE GENOMIC DNA]</scope>
    <source>
        <strain evidence="14">G0188</strain>
    </source>
</reference>
<keyword evidence="14" id="KW-1185">Reference proteome</keyword>
<keyword evidence="3 10" id="KW-0812">Transmembrane</keyword>
<dbReference type="GO" id="GO:0048038">
    <property type="term" value="F:quinone binding"/>
    <property type="evidence" value="ECO:0007669"/>
    <property type="project" value="UniProtKB-KW"/>
</dbReference>
<dbReference type="CDD" id="cd12921">
    <property type="entry name" value="VKOR_4"/>
    <property type="match status" value="1"/>
</dbReference>
<keyword evidence="5 10" id="KW-1133">Transmembrane helix</keyword>
<feature type="transmembrane region" description="Helical" evidence="10">
    <location>
        <begin position="281"/>
        <end position="302"/>
    </location>
</feature>
<dbReference type="OrthoDB" id="1100563at2"/>
<evidence type="ECO:0000259" key="12">
    <source>
        <dbReference type="Pfam" id="PF13462"/>
    </source>
</evidence>
<comment type="subcellular location">
    <subcellularLocation>
        <location evidence="1">Membrane</location>
        <topology evidence="1">Multi-pass membrane protein</topology>
    </subcellularLocation>
</comment>
<evidence type="ECO:0000256" key="6">
    <source>
        <dbReference type="ARBA" id="ARBA00023002"/>
    </source>
</evidence>
<feature type="transmembrane region" description="Helical" evidence="10">
    <location>
        <begin position="199"/>
        <end position="220"/>
    </location>
</feature>
<dbReference type="SUPFAM" id="SSF52833">
    <property type="entry name" value="Thioredoxin-like"/>
    <property type="match status" value="1"/>
</dbReference>
<dbReference type="InterPro" id="IPR012932">
    <property type="entry name" value="VKOR"/>
</dbReference>
<comment type="similarity">
    <text evidence="2">Belongs to the VKOR family.</text>
</comment>
<dbReference type="Gene3D" id="3.40.30.10">
    <property type="entry name" value="Glutaredoxin"/>
    <property type="match status" value="1"/>
</dbReference>
<evidence type="ECO:0000256" key="7">
    <source>
        <dbReference type="ARBA" id="ARBA00023136"/>
    </source>
</evidence>
<evidence type="ECO:0000256" key="9">
    <source>
        <dbReference type="ARBA" id="ARBA00023284"/>
    </source>
</evidence>
<dbReference type="InterPro" id="IPR036249">
    <property type="entry name" value="Thioredoxin-like_sf"/>
</dbReference>
<evidence type="ECO:0000313" key="13">
    <source>
        <dbReference type="EMBL" id="AZA47200.1"/>
    </source>
</evidence>
<feature type="transmembrane region" description="Helical" evidence="10">
    <location>
        <begin position="115"/>
        <end position="137"/>
    </location>
</feature>
<dbReference type="Pfam" id="PF13462">
    <property type="entry name" value="Thioredoxin_4"/>
    <property type="match status" value="1"/>
</dbReference>
<dbReference type="Proteomes" id="UP000273270">
    <property type="component" value="Chromosome"/>
</dbReference>
<dbReference type="RefSeq" id="WP_123876941.1">
    <property type="nucleotide sequence ID" value="NZ_CP033920.1"/>
</dbReference>
<dbReference type="Gene3D" id="1.20.1440.130">
    <property type="entry name" value="VKOR domain"/>
    <property type="match status" value="1"/>
</dbReference>
<evidence type="ECO:0000259" key="11">
    <source>
        <dbReference type="Pfam" id="PF07884"/>
    </source>
</evidence>
<feature type="transmembrane region" description="Helical" evidence="10">
    <location>
        <begin position="226"/>
        <end position="244"/>
    </location>
</feature>
<feature type="transmembrane region" description="Helical" evidence="10">
    <location>
        <begin position="256"/>
        <end position="275"/>
    </location>
</feature>
<protein>
    <submittedName>
        <fullName evidence="13">ABC transporter permease</fullName>
    </submittedName>
</protein>
<evidence type="ECO:0000256" key="8">
    <source>
        <dbReference type="ARBA" id="ARBA00023157"/>
    </source>
</evidence>
<keyword evidence="7 10" id="KW-0472">Membrane</keyword>
<evidence type="ECO:0000256" key="1">
    <source>
        <dbReference type="ARBA" id="ARBA00004141"/>
    </source>
</evidence>
<dbReference type="Pfam" id="PF07884">
    <property type="entry name" value="VKOR"/>
    <property type="match status" value="1"/>
</dbReference>
<dbReference type="AlphaFoldDB" id="A0A3G6LVH4"/>
<accession>A0A3G6LVH4</accession>
<dbReference type="GO" id="GO:0016020">
    <property type="term" value="C:membrane"/>
    <property type="evidence" value="ECO:0007669"/>
    <property type="project" value="UniProtKB-SubCell"/>
</dbReference>
<evidence type="ECO:0000256" key="3">
    <source>
        <dbReference type="ARBA" id="ARBA00022692"/>
    </source>
</evidence>
<evidence type="ECO:0000313" key="14">
    <source>
        <dbReference type="Proteomes" id="UP000273270"/>
    </source>
</evidence>
<evidence type="ECO:0000256" key="4">
    <source>
        <dbReference type="ARBA" id="ARBA00022719"/>
    </source>
</evidence>
<dbReference type="GO" id="GO:0016491">
    <property type="term" value="F:oxidoreductase activity"/>
    <property type="evidence" value="ECO:0007669"/>
    <property type="project" value="UniProtKB-KW"/>
</dbReference>
<evidence type="ECO:0000256" key="5">
    <source>
        <dbReference type="ARBA" id="ARBA00022989"/>
    </source>
</evidence>
<keyword evidence="8" id="KW-1015">Disulfide bond</keyword>
<dbReference type="InterPro" id="IPR038354">
    <property type="entry name" value="VKOR_sf"/>
</dbReference>
<evidence type="ECO:0000256" key="2">
    <source>
        <dbReference type="ARBA" id="ARBA00006214"/>
    </source>
</evidence>
<keyword evidence="6" id="KW-0560">Oxidoreductase</keyword>
<evidence type="ECO:0000256" key="10">
    <source>
        <dbReference type="SAM" id="Phobius"/>
    </source>
</evidence>